<protein>
    <recommendedName>
        <fullName evidence="1">Macro domain-containing protein</fullName>
    </recommendedName>
</protein>
<evidence type="ECO:0000313" key="2">
    <source>
        <dbReference type="EMBL" id="XDG30932.1"/>
    </source>
</evidence>
<dbReference type="PANTHER" id="PTHR12521:SF0">
    <property type="entry name" value="ADP-RIBOSE GLYCOHYDROLASE OARD1"/>
    <property type="match status" value="1"/>
</dbReference>
<reference evidence="2" key="1">
    <citation type="submission" date="2024-06" db="EMBL/GenBank/DDBJ databases">
        <authorList>
            <person name="Yang R."/>
        </authorList>
    </citation>
    <scope>NUCLEOTIDE SEQUENCE</scope>
</reference>
<dbReference type="InterPro" id="IPR002589">
    <property type="entry name" value="Macro_dom"/>
</dbReference>
<dbReference type="InterPro" id="IPR050892">
    <property type="entry name" value="ADP-ribose_metab_enzymes"/>
</dbReference>
<feature type="domain" description="Macro" evidence="1">
    <location>
        <begin position="1"/>
        <end position="159"/>
    </location>
</feature>
<dbReference type="PANTHER" id="PTHR12521">
    <property type="entry name" value="PROTEIN C6ORF130"/>
    <property type="match status" value="1"/>
</dbReference>
<dbReference type="PROSITE" id="PS51154">
    <property type="entry name" value="MACRO"/>
    <property type="match status" value="1"/>
</dbReference>
<dbReference type="EMBL" id="PP934186">
    <property type="protein sequence ID" value="XDG30932.1"/>
    <property type="molecule type" value="Genomic_DNA"/>
</dbReference>
<dbReference type="Gene3D" id="3.40.220.10">
    <property type="entry name" value="Leucine Aminopeptidase, subunit E, domain 1"/>
    <property type="match status" value="1"/>
</dbReference>
<proteinExistence type="predicted"/>
<name>A0AB39AJP8_9CAUD</name>
<evidence type="ECO:0000259" key="1">
    <source>
        <dbReference type="PROSITE" id="PS51154"/>
    </source>
</evidence>
<accession>A0AB39AJP8</accession>
<dbReference type="SMART" id="SM00506">
    <property type="entry name" value="A1pp"/>
    <property type="match status" value="1"/>
</dbReference>
<dbReference type="SUPFAM" id="SSF52949">
    <property type="entry name" value="Macro domain-like"/>
    <property type="match status" value="1"/>
</dbReference>
<sequence length="159" mass="17781">MEINFVKGDMVRHLGSEEHLDAYAHQCNCFCQMGRGIAPQLARAVPNLRKADNDTIVGNKKKMGTFTFSDHPNGARVYNVYGQYHWRKFQVAKGRNTHYPSLEKGLQVIKEDMLNEGKTTLGLPLIGCGLAGGDWKGVVLPMIEAVFQDSNIEITIFKL</sequence>
<dbReference type="GO" id="GO:0140291">
    <property type="term" value="P:peptidyl-glutamate ADP-deribosylation"/>
    <property type="evidence" value="ECO:0007669"/>
    <property type="project" value="TreeGrafter"/>
</dbReference>
<organism evidence="2">
    <name type="scientific">Vibrio phage P018-4</name>
    <dbReference type="NCBI Taxonomy" id="3229728"/>
    <lineage>
        <taxon>Viruses</taxon>
        <taxon>Duplodnaviria</taxon>
        <taxon>Heunggongvirae</taxon>
        <taxon>Uroviricota</taxon>
        <taxon>Caudoviricetes</taxon>
    </lineage>
</organism>
<dbReference type="Pfam" id="PF01661">
    <property type="entry name" value="Macro"/>
    <property type="match status" value="1"/>
</dbReference>
<dbReference type="InterPro" id="IPR043472">
    <property type="entry name" value="Macro_dom-like"/>
</dbReference>